<name>A0ABT1T860_9SPHI</name>
<proteinExistence type="predicted"/>
<evidence type="ECO:0000259" key="1">
    <source>
        <dbReference type="Pfam" id="PF22480"/>
    </source>
</evidence>
<sequence length="108" mass="12460">MRPLKKAEQELIIHLLKDSPKRDYFINKLPHLMVEEMNDGGMGSLKFISTSTEKIIMKEDIAIIDLYDMDGIPLFISLLLGTDEELFELDVFKADFSPLKQFPVPPYQ</sequence>
<accession>A0ABT1T860</accession>
<keyword evidence="3" id="KW-1185">Reference proteome</keyword>
<evidence type="ECO:0000313" key="2">
    <source>
        <dbReference type="EMBL" id="MCQ6960637.1"/>
    </source>
</evidence>
<feature type="domain" description="DUF6984" evidence="1">
    <location>
        <begin position="1"/>
        <end position="103"/>
    </location>
</feature>
<reference evidence="2 3" key="1">
    <citation type="submission" date="2022-07" db="EMBL/GenBank/DDBJ databases">
        <title>Mucilaginibacter sp. JC4.</title>
        <authorList>
            <person name="Le V."/>
            <person name="Ko S.-R."/>
            <person name="Ahn C.-Y."/>
            <person name="Oh H.-M."/>
        </authorList>
    </citation>
    <scope>NUCLEOTIDE SEQUENCE [LARGE SCALE GENOMIC DNA]</scope>
    <source>
        <strain evidence="2 3">JC4</strain>
    </source>
</reference>
<organism evidence="2 3">
    <name type="scientific">Mucilaginibacter aquariorum</name>
    <dbReference type="NCBI Taxonomy" id="2967225"/>
    <lineage>
        <taxon>Bacteria</taxon>
        <taxon>Pseudomonadati</taxon>
        <taxon>Bacteroidota</taxon>
        <taxon>Sphingobacteriia</taxon>
        <taxon>Sphingobacteriales</taxon>
        <taxon>Sphingobacteriaceae</taxon>
        <taxon>Mucilaginibacter</taxon>
    </lineage>
</organism>
<dbReference type="RefSeq" id="WP_256540816.1">
    <property type="nucleotide sequence ID" value="NZ_JANHOH010000008.1"/>
</dbReference>
<gene>
    <name evidence="2" type="ORF">NPE20_21845</name>
</gene>
<dbReference type="EMBL" id="JANHOH010000008">
    <property type="protein sequence ID" value="MCQ6960637.1"/>
    <property type="molecule type" value="Genomic_DNA"/>
</dbReference>
<comment type="caution">
    <text evidence="2">The sequence shown here is derived from an EMBL/GenBank/DDBJ whole genome shotgun (WGS) entry which is preliminary data.</text>
</comment>
<dbReference type="Proteomes" id="UP001204376">
    <property type="component" value="Unassembled WGS sequence"/>
</dbReference>
<protein>
    <recommendedName>
        <fullName evidence="1">DUF6984 domain-containing protein</fullName>
    </recommendedName>
</protein>
<dbReference type="Pfam" id="PF22480">
    <property type="entry name" value="DUF6984"/>
    <property type="match status" value="1"/>
</dbReference>
<dbReference type="InterPro" id="IPR054253">
    <property type="entry name" value="DUF6984"/>
</dbReference>
<evidence type="ECO:0000313" key="3">
    <source>
        <dbReference type="Proteomes" id="UP001204376"/>
    </source>
</evidence>